<comment type="function">
    <text evidence="9">Part of the Sec protein translocase complex. Interacts with the SecYEG preprotein conducting channel. SecDF uses the proton motive force (PMF) to complete protein translocation after the ATP-dependent function of SecA.</text>
</comment>
<comment type="subcellular location">
    <subcellularLocation>
        <location evidence="1 9">Cell membrane</location>
        <topology evidence="1 9">Multi-pass membrane protein</topology>
    </subcellularLocation>
</comment>
<dbReference type="Gene3D" id="1.20.1640.10">
    <property type="entry name" value="Multidrug efflux transporter AcrB transmembrane domain"/>
    <property type="match status" value="1"/>
</dbReference>
<keyword evidence="5 9" id="KW-0653">Protein transport</keyword>
<dbReference type="GO" id="GO:0005886">
    <property type="term" value="C:plasma membrane"/>
    <property type="evidence" value="ECO:0007669"/>
    <property type="project" value="UniProtKB-SubCell"/>
</dbReference>
<sequence length="368" mass="40597">MGKRTYFYFVSGFILLIGLLSILIKGLEFGIDFKGGSEVAIQFEKPVDISYLRNVVNKIGLGEVEVKTFGGSTGVLIRTTLQEIPKNVLPVVKSRIEKIINDNFPNIEKQELESTSNSITYSFSNDSTAEAVANKLFENGFTSTKTSEEISKTGIVVKLGISDWIKDNLSEKIKENKFNVLKEDKVGPKVGGELKRDAVIAIILSLIVIMIYLAFRFKFAFALGAVIALFHDVLITLGVFVVLYGVIPGFNLEISISVVAAFLTLVGYSINDTVIVFDRVREQIKIHKTIPLEENMNLAINKTLSRTLITVFTTLLTIIVLLIFGGDVLRGFAFALLIGMITGTYSSVFVASAFVLEYANRTNSKVTF</sequence>
<dbReference type="GO" id="GO:0043952">
    <property type="term" value="P:protein transport by the Sec complex"/>
    <property type="evidence" value="ECO:0007669"/>
    <property type="project" value="UniProtKB-UniRule"/>
</dbReference>
<name>A0AAE3TCS2_9BACT</name>
<keyword evidence="2 9" id="KW-0813">Transport</keyword>
<organism evidence="11 12">
    <name type="scientific">Stygiobacter electus</name>
    <dbReference type="NCBI Taxonomy" id="3032292"/>
    <lineage>
        <taxon>Bacteria</taxon>
        <taxon>Pseudomonadati</taxon>
        <taxon>Ignavibacteriota</taxon>
        <taxon>Ignavibacteria</taxon>
        <taxon>Ignavibacteriales</taxon>
        <taxon>Melioribacteraceae</taxon>
        <taxon>Stygiobacter</taxon>
    </lineage>
</organism>
<feature type="transmembrane region" description="Helical" evidence="9">
    <location>
        <begin position="6"/>
        <end position="24"/>
    </location>
</feature>
<dbReference type="SUPFAM" id="SSF82866">
    <property type="entry name" value="Multidrug efflux transporter AcrB transmembrane domain"/>
    <property type="match status" value="1"/>
</dbReference>
<gene>
    <name evidence="9 11" type="primary">secF</name>
    <name evidence="11" type="ORF">P0M35_01145</name>
</gene>
<comment type="subunit">
    <text evidence="9">Forms a complex with SecD. Part of the essential Sec protein translocation apparatus which comprises SecA, SecYEG and auxiliary proteins SecDF. Other proteins may also be involved.</text>
</comment>
<evidence type="ECO:0000259" key="10">
    <source>
        <dbReference type="Pfam" id="PF02355"/>
    </source>
</evidence>
<feature type="transmembrane region" description="Helical" evidence="9">
    <location>
        <begin position="332"/>
        <end position="356"/>
    </location>
</feature>
<keyword evidence="12" id="KW-1185">Reference proteome</keyword>
<dbReference type="PANTHER" id="PTHR30081:SF8">
    <property type="entry name" value="PROTEIN TRANSLOCASE SUBUNIT SECF"/>
    <property type="match status" value="1"/>
</dbReference>
<evidence type="ECO:0000313" key="12">
    <source>
        <dbReference type="Proteomes" id="UP001221302"/>
    </source>
</evidence>
<dbReference type="GO" id="GO:0065002">
    <property type="term" value="P:intracellular protein transmembrane transport"/>
    <property type="evidence" value="ECO:0007669"/>
    <property type="project" value="UniProtKB-UniRule"/>
</dbReference>
<keyword evidence="3 9" id="KW-1003">Cell membrane</keyword>
<keyword evidence="7 9" id="KW-0811">Translocation</keyword>
<proteinExistence type="inferred from homology"/>
<evidence type="ECO:0000256" key="1">
    <source>
        <dbReference type="ARBA" id="ARBA00004651"/>
    </source>
</evidence>
<keyword evidence="4 9" id="KW-0812">Transmembrane</keyword>
<dbReference type="Pfam" id="PF07549">
    <property type="entry name" value="Sec_GG"/>
    <property type="match status" value="1"/>
</dbReference>
<dbReference type="InterPro" id="IPR022645">
    <property type="entry name" value="SecD/SecF_bac"/>
</dbReference>
<dbReference type="NCBIfam" id="TIGR00966">
    <property type="entry name" value="transloc_SecF"/>
    <property type="match status" value="1"/>
</dbReference>
<dbReference type="Proteomes" id="UP001221302">
    <property type="component" value="Unassembled WGS sequence"/>
</dbReference>
<dbReference type="InterPro" id="IPR005665">
    <property type="entry name" value="SecF_bac"/>
</dbReference>
<evidence type="ECO:0000256" key="9">
    <source>
        <dbReference type="HAMAP-Rule" id="MF_01464"/>
    </source>
</evidence>
<dbReference type="EMBL" id="JARGDL010000001">
    <property type="protein sequence ID" value="MDF1610742.1"/>
    <property type="molecule type" value="Genomic_DNA"/>
</dbReference>
<comment type="caution">
    <text evidence="11">The sequence shown here is derived from an EMBL/GenBank/DDBJ whole genome shotgun (WGS) entry which is preliminary data.</text>
</comment>
<dbReference type="Pfam" id="PF02355">
    <property type="entry name" value="SecD_SecF_C"/>
    <property type="match status" value="1"/>
</dbReference>
<feature type="domain" description="Protein export membrane protein SecD/SecF C-terminal" evidence="10">
    <location>
        <begin position="170"/>
        <end position="360"/>
    </location>
</feature>
<keyword evidence="8 9" id="KW-0472">Membrane</keyword>
<feature type="transmembrane region" description="Helical" evidence="9">
    <location>
        <begin position="198"/>
        <end position="215"/>
    </location>
</feature>
<dbReference type="NCBIfam" id="TIGR00916">
    <property type="entry name" value="2A0604s01"/>
    <property type="match status" value="1"/>
</dbReference>
<protein>
    <recommendedName>
        <fullName evidence="9">Protein-export membrane protein SecF</fullName>
    </recommendedName>
</protein>
<dbReference type="GO" id="GO:0006605">
    <property type="term" value="P:protein targeting"/>
    <property type="evidence" value="ECO:0007669"/>
    <property type="project" value="UniProtKB-UniRule"/>
</dbReference>
<dbReference type="PANTHER" id="PTHR30081">
    <property type="entry name" value="PROTEIN-EXPORT MEMBRANE PROTEIN SEC"/>
    <property type="match status" value="1"/>
</dbReference>
<accession>A0AAE3TCS2</accession>
<feature type="transmembrane region" description="Helical" evidence="9">
    <location>
        <begin position="250"/>
        <end position="270"/>
    </location>
</feature>
<dbReference type="HAMAP" id="MF_01464_B">
    <property type="entry name" value="SecF_B"/>
    <property type="match status" value="1"/>
</dbReference>
<dbReference type="GO" id="GO:0015450">
    <property type="term" value="F:protein-transporting ATPase activity"/>
    <property type="evidence" value="ECO:0007669"/>
    <property type="project" value="InterPro"/>
</dbReference>
<dbReference type="InterPro" id="IPR048634">
    <property type="entry name" value="SecD_SecF_C"/>
</dbReference>
<feature type="transmembrane region" description="Helical" evidence="9">
    <location>
        <begin position="304"/>
        <end position="325"/>
    </location>
</feature>
<evidence type="ECO:0000256" key="4">
    <source>
        <dbReference type="ARBA" id="ARBA00022692"/>
    </source>
</evidence>
<evidence type="ECO:0000256" key="2">
    <source>
        <dbReference type="ARBA" id="ARBA00022448"/>
    </source>
</evidence>
<dbReference type="PRINTS" id="PR01755">
    <property type="entry name" value="SECFTRNLCASE"/>
</dbReference>
<dbReference type="RefSeq" id="WP_321534507.1">
    <property type="nucleotide sequence ID" value="NZ_JARGDL010000001.1"/>
</dbReference>
<keyword evidence="6 9" id="KW-1133">Transmembrane helix</keyword>
<dbReference type="InterPro" id="IPR055344">
    <property type="entry name" value="SecD_SecF_C_bact"/>
</dbReference>
<evidence type="ECO:0000313" key="11">
    <source>
        <dbReference type="EMBL" id="MDF1610742.1"/>
    </source>
</evidence>
<evidence type="ECO:0000256" key="8">
    <source>
        <dbReference type="ARBA" id="ARBA00023136"/>
    </source>
</evidence>
<evidence type="ECO:0000256" key="3">
    <source>
        <dbReference type="ARBA" id="ARBA00022475"/>
    </source>
</evidence>
<dbReference type="InterPro" id="IPR022646">
    <property type="entry name" value="SecD/SecF_CS"/>
</dbReference>
<reference evidence="11" key="1">
    <citation type="submission" date="2023-03" db="EMBL/GenBank/DDBJ databases">
        <title>Stygiobacter electus gen. nov., sp. nov., facultatively anaerobic thermotolerant bacterium of the class Ignavibacteria from a well of Yessentuki mineral water deposit.</title>
        <authorList>
            <person name="Podosokorskaya O.A."/>
            <person name="Elcheninov A.G."/>
            <person name="Petrova N.F."/>
            <person name="Zavarzina D.G."/>
            <person name="Kublanov I.V."/>
            <person name="Merkel A.Y."/>
        </authorList>
    </citation>
    <scope>NUCLEOTIDE SEQUENCE</scope>
    <source>
        <strain evidence="11">09-Me</strain>
    </source>
</reference>
<comment type="similarity">
    <text evidence="9">Belongs to the SecD/SecF family. SecF subfamily.</text>
</comment>
<evidence type="ECO:0000256" key="6">
    <source>
        <dbReference type="ARBA" id="ARBA00022989"/>
    </source>
</evidence>
<dbReference type="AlphaFoldDB" id="A0AAE3TCS2"/>
<evidence type="ECO:0000256" key="5">
    <source>
        <dbReference type="ARBA" id="ARBA00022927"/>
    </source>
</evidence>
<feature type="transmembrane region" description="Helical" evidence="9">
    <location>
        <begin position="221"/>
        <end position="243"/>
    </location>
</feature>
<evidence type="ECO:0000256" key="7">
    <source>
        <dbReference type="ARBA" id="ARBA00023010"/>
    </source>
</evidence>
<dbReference type="InterPro" id="IPR022813">
    <property type="entry name" value="SecD/SecF_arch_bac"/>
</dbReference>